<dbReference type="Gene3D" id="1.50.10.10">
    <property type="match status" value="1"/>
</dbReference>
<dbReference type="Pfam" id="PF05147">
    <property type="entry name" value="LANC_like"/>
    <property type="match status" value="1"/>
</dbReference>
<dbReference type="GO" id="GO:0005886">
    <property type="term" value="C:plasma membrane"/>
    <property type="evidence" value="ECO:0007669"/>
    <property type="project" value="TreeGrafter"/>
</dbReference>
<evidence type="ECO:0000256" key="1">
    <source>
        <dbReference type="ARBA" id="ARBA00007179"/>
    </source>
</evidence>
<evidence type="ECO:0000313" key="3">
    <source>
        <dbReference type="Proteomes" id="UP000410492"/>
    </source>
</evidence>
<dbReference type="Proteomes" id="UP000410492">
    <property type="component" value="Unassembled WGS sequence"/>
</dbReference>
<dbReference type="PRINTS" id="PR01950">
    <property type="entry name" value="LANCSUPER"/>
</dbReference>
<accession>A0A653DDC4</accession>
<sequence>MINIIRSLTKGITGIMSAQRSVRYFPNPKPDYQQETGTPSIPKEDLKNNLSEILDKITSHIKPIEKNGGNGIYLGTGGIAYMYYHLSKIPTLEAERSDFLNKAVEYLKPALMVASCTAHKKKDVPSFILGNCGIYAVAAAVFNATGDESQCKQFIQMYYEAATICKDFNFLSCGSDELFVGRAGYVLGALWMAKETNTPLPIQEIYGLCKIIVQSGRNYSKRHQLPCPLMYAYYQVEYLGAAHGLCSILQLLISVPGYLDAAPTDATDIKRSIDYLLSLQSDEGS</sequence>
<dbReference type="PRINTS" id="PR01951">
    <property type="entry name" value="LANCEUKARYTE"/>
</dbReference>
<feature type="non-terminal residue" evidence="2">
    <location>
        <position position="285"/>
    </location>
</feature>
<name>A0A653DDC4_CALMS</name>
<evidence type="ECO:0008006" key="4">
    <source>
        <dbReference type="Google" id="ProtNLM"/>
    </source>
</evidence>
<dbReference type="OrthoDB" id="6736537at2759"/>
<dbReference type="GO" id="GO:0005975">
    <property type="term" value="P:carbohydrate metabolic process"/>
    <property type="evidence" value="ECO:0007669"/>
    <property type="project" value="InterPro"/>
</dbReference>
<keyword evidence="3" id="KW-1185">Reference proteome</keyword>
<proteinExistence type="inferred from homology"/>
<gene>
    <name evidence="2" type="ORF">CALMAC_LOCUS16002</name>
</gene>
<dbReference type="InterPro" id="IPR020464">
    <property type="entry name" value="LanC-like_prot_euk"/>
</dbReference>
<dbReference type="SMART" id="SM01260">
    <property type="entry name" value="LANC_like"/>
    <property type="match status" value="1"/>
</dbReference>
<evidence type="ECO:0000313" key="2">
    <source>
        <dbReference type="EMBL" id="VEN57357.1"/>
    </source>
</evidence>
<dbReference type="CDD" id="cd04794">
    <property type="entry name" value="euk_LANCL"/>
    <property type="match status" value="1"/>
</dbReference>
<dbReference type="EMBL" id="CAACVG010011105">
    <property type="protein sequence ID" value="VEN57357.1"/>
    <property type="molecule type" value="Genomic_DNA"/>
</dbReference>
<dbReference type="GO" id="GO:0031179">
    <property type="term" value="P:peptide modification"/>
    <property type="evidence" value="ECO:0007669"/>
    <property type="project" value="InterPro"/>
</dbReference>
<dbReference type="PANTHER" id="PTHR12736:SF7">
    <property type="entry name" value="LANC-LIKE PROTEIN 3"/>
    <property type="match status" value="1"/>
</dbReference>
<protein>
    <recommendedName>
        <fullName evidence="4">LanC-like protein 3 homolog</fullName>
    </recommendedName>
</protein>
<dbReference type="AlphaFoldDB" id="A0A653DDC4"/>
<dbReference type="SUPFAM" id="SSF158745">
    <property type="entry name" value="LanC-like"/>
    <property type="match status" value="1"/>
</dbReference>
<dbReference type="PANTHER" id="PTHR12736">
    <property type="entry name" value="LANC-LIKE PROTEIN"/>
    <property type="match status" value="1"/>
</dbReference>
<dbReference type="InterPro" id="IPR007822">
    <property type="entry name" value="LANC-like"/>
</dbReference>
<dbReference type="InterPro" id="IPR012341">
    <property type="entry name" value="6hp_glycosidase-like_sf"/>
</dbReference>
<comment type="similarity">
    <text evidence="1">Belongs to the LanC-like protein family.</text>
</comment>
<reference evidence="2 3" key="1">
    <citation type="submission" date="2019-01" db="EMBL/GenBank/DDBJ databases">
        <authorList>
            <person name="Sayadi A."/>
        </authorList>
    </citation>
    <scope>NUCLEOTIDE SEQUENCE [LARGE SCALE GENOMIC DNA]</scope>
</reference>
<organism evidence="2 3">
    <name type="scientific">Callosobruchus maculatus</name>
    <name type="common">Southern cowpea weevil</name>
    <name type="synonym">Pulse bruchid</name>
    <dbReference type="NCBI Taxonomy" id="64391"/>
    <lineage>
        <taxon>Eukaryota</taxon>
        <taxon>Metazoa</taxon>
        <taxon>Ecdysozoa</taxon>
        <taxon>Arthropoda</taxon>
        <taxon>Hexapoda</taxon>
        <taxon>Insecta</taxon>
        <taxon>Pterygota</taxon>
        <taxon>Neoptera</taxon>
        <taxon>Endopterygota</taxon>
        <taxon>Coleoptera</taxon>
        <taxon>Polyphaga</taxon>
        <taxon>Cucujiformia</taxon>
        <taxon>Chrysomeloidea</taxon>
        <taxon>Chrysomelidae</taxon>
        <taxon>Bruchinae</taxon>
        <taxon>Bruchini</taxon>
        <taxon>Callosobruchus</taxon>
    </lineage>
</organism>